<feature type="domain" description="Retrotransposon gag" evidence="1">
    <location>
        <begin position="9"/>
        <end position="78"/>
    </location>
</feature>
<evidence type="ECO:0000313" key="5">
    <source>
        <dbReference type="Proteomes" id="UP000321947"/>
    </source>
</evidence>
<reference evidence="4 5" key="1">
    <citation type="submission" date="2019-08" db="EMBL/GenBank/DDBJ databases">
        <title>Draft genome sequences of two oriental melons (Cucumis melo L. var makuwa).</title>
        <authorList>
            <person name="Kwon S.-Y."/>
        </authorList>
    </citation>
    <scope>NUCLEOTIDE SEQUENCE [LARGE SCALE GENOMIC DNA]</scope>
    <source>
        <strain evidence="5">cv. Chang Bougi</strain>
        <strain evidence="4">cv. SW 3</strain>
        <tissue evidence="2">Leaf</tissue>
    </source>
</reference>
<evidence type="ECO:0000313" key="2">
    <source>
        <dbReference type="EMBL" id="KAA0041968.1"/>
    </source>
</evidence>
<dbReference type="Gene3D" id="3.10.10.10">
    <property type="entry name" value="HIV Type 1 Reverse Transcriptase, subunit A, domain 1"/>
    <property type="match status" value="1"/>
</dbReference>
<dbReference type="Proteomes" id="UP000321393">
    <property type="component" value="Unassembled WGS sequence"/>
</dbReference>
<protein>
    <submittedName>
        <fullName evidence="2">Gag protease polyprotein</fullName>
    </submittedName>
</protein>
<dbReference type="PANTHER" id="PTHR15503">
    <property type="entry name" value="LDOC1 RELATED"/>
    <property type="match status" value="1"/>
</dbReference>
<dbReference type="GO" id="GO:0006508">
    <property type="term" value="P:proteolysis"/>
    <property type="evidence" value="ECO:0007669"/>
    <property type="project" value="UniProtKB-KW"/>
</dbReference>
<dbReference type="Proteomes" id="UP000321947">
    <property type="component" value="Unassembled WGS sequence"/>
</dbReference>
<dbReference type="InterPro" id="IPR043502">
    <property type="entry name" value="DNA/RNA_pol_sf"/>
</dbReference>
<dbReference type="InterPro" id="IPR032567">
    <property type="entry name" value="RTL1-rel"/>
</dbReference>
<dbReference type="EMBL" id="SSTD01007940">
    <property type="protein sequence ID" value="TYK17904.1"/>
    <property type="molecule type" value="Genomic_DNA"/>
</dbReference>
<evidence type="ECO:0000259" key="1">
    <source>
        <dbReference type="Pfam" id="PF03732"/>
    </source>
</evidence>
<dbReference type="AlphaFoldDB" id="A0A5A7TGJ3"/>
<evidence type="ECO:0000313" key="4">
    <source>
        <dbReference type="Proteomes" id="UP000321393"/>
    </source>
</evidence>
<accession>A0A5A7TGJ3</accession>
<evidence type="ECO:0000313" key="3">
    <source>
        <dbReference type="EMBL" id="TYK17904.1"/>
    </source>
</evidence>
<dbReference type="PANTHER" id="PTHR15503:SF45">
    <property type="entry name" value="RNA-DIRECTED DNA POLYMERASE HOMOLOG"/>
    <property type="match status" value="1"/>
</dbReference>
<keyword evidence="2" id="KW-0378">Hydrolase</keyword>
<proteinExistence type="predicted"/>
<dbReference type="Pfam" id="PF03732">
    <property type="entry name" value="Retrotrans_gag"/>
    <property type="match status" value="1"/>
</dbReference>
<dbReference type="GO" id="GO:0008233">
    <property type="term" value="F:peptidase activity"/>
    <property type="evidence" value="ECO:0007669"/>
    <property type="project" value="UniProtKB-KW"/>
</dbReference>
<comment type="caution">
    <text evidence="2">The sequence shown here is derived from an EMBL/GenBank/DDBJ whole genome shotgun (WGS) entry which is preliminary data.</text>
</comment>
<organism evidence="2 4">
    <name type="scientific">Cucumis melo var. makuwa</name>
    <name type="common">Oriental melon</name>
    <dbReference type="NCBI Taxonomy" id="1194695"/>
    <lineage>
        <taxon>Eukaryota</taxon>
        <taxon>Viridiplantae</taxon>
        <taxon>Streptophyta</taxon>
        <taxon>Embryophyta</taxon>
        <taxon>Tracheophyta</taxon>
        <taxon>Spermatophyta</taxon>
        <taxon>Magnoliopsida</taxon>
        <taxon>eudicotyledons</taxon>
        <taxon>Gunneridae</taxon>
        <taxon>Pentapetalae</taxon>
        <taxon>rosids</taxon>
        <taxon>fabids</taxon>
        <taxon>Cucurbitales</taxon>
        <taxon>Cucurbitaceae</taxon>
        <taxon>Benincaseae</taxon>
        <taxon>Cucumis</taxon>
    </lineage>
</organism>
<dbReference type="SUPFAM" id="SSF56672">
    <property type="entry name" value="DNA/RNA polymerases"/>
    <property type="match status" value="1"/>
</dbReference>
<sequence length="337" mass="38174">MLSGDVSKITWEQFKECFYAKLFSANVRYAKQQEFMNLEQGDMTVEQYDAKFDMLSRFAPEVVKDEAAKTKKFVRGLRLNLQGFVRALRKRVNPGQKRKAMLQLTVAPQRNLRLGGLFQRHHQELAATERTLRKLLACRSCGRSHGETAQDYFEQDSHFPVGKSFCHYSSGGRTSWYRNDKYAPNLGALRICMDWLSANHVSIDCSRKEVVFNPPSAASFKFKGAGIVVLPKVISAMKASKLLSQGTWRILASVMNTREPEVSMSFESVVREYPNVFPNELPGVGPPKEIDFAIELEPGISLISRAPYRMALGELKELKVQLQKLLDKGFIRPSVSP</sequence>
<name>A0A5A7TGJ3_CUCMM</name>
<dbReference type="EMBL" id="SSTE01016227">
    <property type="protein sequence ID" value="KAA0041968.1"/>
    <property type="molecule type" value="Genomic_DNA"/>
</dbReference>
<dbReference type="InterPro" id="IPR005162">
    <property type="entry name" value="Retrotrans_gag_dom"/>
</dbReference>
<gene>
    <name evidence="3" type="ORF">E5676_scaffold306G001910</name>
    <name evidence="2" type="ORF">E6C27_scaffold67G004010</name>
</gene>
<keyword evidence="2" id="KW-0645">Protease</keyword>